<dbReference type="AlphaFoldDB" id="A0AAV3RFI5"/>
<accession>A0AAV3RFI5</accession>
<dbReference type="PANTHER" id="PTHR37697:SF2">
    <property type="entry name" value="AP2-LIKE ETHYLENE-RESPONSIVE TRANSCRIPTION FACTOR SNZ"/>
    <property type="match status" value="1"/>
</dbReference>
<keyword evidence="2" id="KW-1185">Reference proteome</keyword>
<evidence type="ECO:0000313" key="2">
    <source>
        <dbReference type="Proteomes" id="UP001454036"/>
    </source>
</evidence>
<reference evidence="1 2" key="1">
    <citation type="submission" date="2024-01" db="EMBL/GenBank/DDBJ databases">
        <title>The complete chloroplast genome sequence of Lithospermum erythrorhizon: insights into the phylogenetic relationship among Boraginaceae species and the maternal lineages of purple gromwells.</title>
        <authorList>
            <person name="Okada T."/>
            <person name="Watanabe K."/>
        </authorList>
    </citation>
    <scope>NUCLEOTIDE SEQUENCE [LARGE SCALE GENOMIC DNA]</scope>
</reference>
<protein>
    <submittedName>
        <fullName evidence="1">Uncharacterized protein</fullName>
    </submittedName>
</protein>
<organism evidence="1 2">
    <name type="scientific">Lithospermum erythrorhizon</name>
    <name type="common">Purple gromwell</name>
    <name type="synonym">Lithospermum officinale var. erythrorhizon</name>
    <dbReference type="NCBI Taxonomy" id="34254"/>
    <lineage>
        <taxon>Eukaryota</taxon>
        <taxon>Viridiplantae</taxon>
        <taxon>Streptophyta</taxon>
        <taxon>Embryophyta</taxon>
        <taxon>Tracheophyta</taxon>
        <taxon>Spermatophyta</taxon>
        <taxon>Magnoliopsida</taxon>
        <taxon>eudicotyledons</taxon>
        <taxon>Gunneridae</taxon>
        <taxon>Pentapetalae</taxon>
        <taxon>asterids</taxon>
        <taxon>lamiids</taxon>
        <taxon>Boraginales</taxon>
        <taxon>Boraginaceae</taxon>
        <taxon>Boraginoideae</taxon>
        <taxon>Lithospermeae</taxon>
        <taxon>Lithospermum</taxon>
    </lineage>
</organism>
<dbReference type="EMBL" id="BAABME010026462">
    <property type="protein sequence ID" value="GAA0173946.1"/>
    <property type="molecule type" value="Genomic_DNA"/>
</dbReference>
<comment type="caution">
    <text evidence="1">The sequence shown here is derived from an EMBL/GenBank/DDBJ whole genome shotgun (WGS) entry which is preliminary data.</text>
</comment>
<dbReference type="PANTHER" id="PTHR37697">
    <property type="entry name" value="AP2-LIKE ETHYLENE-RESPONSIVE TRANSCRIPTION FACTOR SNZ"/>
    <property type="match status" value="1"/>
</dbReference>
<sequence>MGSKEEAIMVELVTALEKASLMTKHLPNTTDPSQIHQIYASLHAAHHHLTMFLHNQSTPFPYGGDETMEVADDEVETEQSWKSLDGVQERLKDWSFVQNKRPKRLLSPSAAEQLRNEVVGGGGGDGEEVEFDPHLKKLRALDLIYQFHS</sequence>
<gene>
    <name evidence="1" type="ORF">LIER_41627</name>
</gene>
<proteinExistence type="predicted"/>
<evidence type="ECO:0000313" key="1">
    <source>
        <dbReference type="EMBL" id="GAA0173946.1"/>
    </source>
</evidence>
<dbReference type="Proteomes" id="UP001454036">
    <property type="component" value="Unassembled WGS sequence"/>
</dbReference>
<name>A0AAV3RFI5_LITER</name>